<reference evidence="1" key="1">
    <citation type="submission" date="2022-10" db="EMBL/GenBank/DDBJ databases">
        <title>Whole genome sequencing of three plant growth promoting bacteria isolated from Vachellia tortilis subsp. raddiana in Morocco.</title>
        <authorList>
            <person name="Hnini M."/>
            <person name="Zouagui R."/>
            <person name="Zouagui H."/>
            <person name="Chemao Elfihri M.-W."/>
            <person name="Ibrahimi A."/>
            <person name="Sbabou L."/>
            <person name="Aurag J."/>
        </authorList>
    </citation>
    <scope>NUCLEOTIDE SEQUENCE</scope>
    <source>
        <strain evidence="1">LMR678</strain>
    </source>
</reference>
<name>A0ABT4KEH9_9HYPH</name>
<gene>
    <name evidence="1" type="ORF">O3W52_09080</name>
</gene>
<organism evidence="1 2">
    <name type="scientific">Sinorhizobium psoraleae</name>
    <dbReference type="NCBI Taxonomy" id="520838"/>
    <lineage>
        <taxon>Bacteria</taxon>
        <taxon>Pseudomonadati</taxon>
        <taxon>Pseudomonadota</taxon>
        <taxon>Alphaproteobacteria</taxon>
        <taxon>Hyphomicrobiales</taxon>
        <taxon>Rhizobiaceae</taxon>
        <taxon>Sinorhizobium/Ensifer group</taxon>
        <taxon>Sinorhizobium</taxon>
    </lineage>
</organism>
<keyword evidence="2" id="KW-1185">Reference proteome</keyword>
<sequence length="58" mass="6198">MLTEIYLPGWGLVGGGADIDWDIALGVSYEFNERVSAIAGYRALGVDSSDDGFLFTPV</sequence>
<accession>A0ABT4KEH9</accession>
<comment type="caution">
    <text evidence="1">The sequence shown here is derived from an EMBL/GenBank/DDBJ whole genome shotgun (WGS) entry which is preliminary data.</text>
</comment>
<dbReference type="EMBL" id="JAPVOI010000004">
    <property type="protein sequence ID" value="MCZ4090210.1"/>
    <property type="molecule type" value="Genomic_DNA"/>
</dbReference>
<evidence type="ECO:0000313" key="1">
    <source>
        <dbReference type="EMBL" id="MCZ4090210.1"/>
    </source>
</evidence>
<proteinExistence type="predicted"/>
<dbReference type="Proteomes" id="UP001079430">
    <property type="component" value="Unassembled WGS sequence"/>
</dbReference>
<protein>
    <submittedName>
        <fullName evidence="1">Uncharacterized protein</fullName>
    </submittedName>
</protein>
<evidence type="ECO:0000313" key="2">
    <source>
        <dbReference type="Proteomes" id="UP001079430"/>
    </source>
</evidence>